<dbReference type="InterPro" id="IPR007795">
    <property type="entry name" value="T7SS_EccB"/>
</dbReference>
<evidence type="ECO:0000313" key="3">
    <source>
        <dbReference type="Proteomes" id="UP001165135"/>
    </source>
</evidence>
<sequence>MQSRRDQVQAHLFVMGRLASAMLRADPDAPDAPTARTNRGARIGIAVAVAMAVIVAIYGLIKPGGRTDWRKPGTLVVVKESGARFLYLGGALRPVLNETSARLLAGDRMSVVQVHRSSLSHAARGAPVGLVGAPDELPDPAALTAVPWLACGTRSPNGSGGITPRLTLLVGPTAEGTPLTAGEGVLVGTPDGAVYLLWRGFRMRLDQSRGAVQALGYADATAYPVSPMLLNALPAGPDLTAPPIQGRGRTGPSLAGRSTRVGQLFAGPGGHYVLTESGLVPLSGTLFALLRGAPGTQRDAYRGKAVTPAAIGPQDVAAHEAPGSAWFSVALPADPPGLVTVGEDQGVCADVRPSAGRPTTSVTLLKAAAESGGPPAAEPGVLPACTAADRIGVRPGGGSLVRALSGGGAGQTEYLVTGAGVKYPLPSADAAGRLGYGAAPVAVPDGLLRLLPTGPSLDPATLARNGVVGPPAATVTCG</sequence>
<gene>
    <name evidence="2" type="ORF">Airi01_020600</name>
</gene>
<evidence type="ECO:0000313" key="2">
    <source>
        <dbReference type="EMBL" id="GLY73793.1"/>
    </source>
</evidence>
<name>A0A9W6VJ87_9ACTN</name>
<dbReference type="AlphaFoldDB" id="A0A9W6VJ87"/>
<proteinExistence type="predicted"/>
<keyword evidence="1" id="KW-1133">Transmembrane helix</keyword>
<dbReference type="PANTHER" id="PTHR40765:SF2">
    <property type="entry name" value="ESX-2 SECRETION SYSTEM ATPASE ECCB2"/>
    <property type="match status" value="1"/>
</dbReference>
<organism evidence="2 3">
    <name type="scientific">Actinoallomurus iriomotensis</name>
    <dbReference type="NCBI Taxonomy" id="478107"/>
    <lineage>
        <taxon>Bacteria</taxon>
        <taxon>Bacillati</taxon>
        <taxon>Actinomycetota</taxon>
        <taxon>Actinomycetes</taxon>
        <taxon>Streptosporangiales</taxon>
        <taxon>Thermomonosporaceae</taxon>
        <taxon>Actinoallomurus</taxon>
    </lineage>
</organism>
<dbReference type="PANTHER" id="PTHR40765">
    <property type="entry name" value="ESX-2 SECRETION SYSTEM ATPASE ECCB2"/>
    <property type="match status" value="1"/>
</dbReference>
<dbReference type="Proteomes" id="UP001165135">
    <property type="component" value="Unassembled WGS sequence"/>
</dbReference>
<dbReference type="InterPro" id="IPR044857">
    <property type="entry name" value="T7SS_EccB_R1"/>
</dbReference>
<dbReference type="RefSeq" id="WP_285619337.1">
    <property type="nucleotide sequence ID" value="NZ_BSTJ01000002.1"/>
</dbReference>
<dbReference type="EMBL" id="BSTJ01000002">
    <property type="protein sequence ID" value="GLY73793.1"/>
    <property type="molecule type" value="Genomic_DNA"/>
</dbReference>
<accession>A0A9W6VJ87</accession>
<dbReference type="NCBIfam" id="TIGR03919">
    <property type="entry name" value="T7SS_EccB"/>
    <property type="match status" value="1"/>
</dbReference>
<dbReference type="Pfam" id="PF05108">
    <property type="entry name" value="T7SS_ESX1_EccB"/>
    <property type="match status" value="1"/>
</dbReference>
<comment type="caution">
    <text evidence="2">The sequence shown here is derived from an EMBL/GenBank/DDBJ whole genome shotgun (WGS) entry which is preliminary data.</text>
</comment>
<dbReference type="Gene3D" id="3.30.2390.20">
    <property type="entry name" value="Type VII secretion system EccB, repeat 1 domain"/>
    <property type="match status" value="1"/>
</dbReference>
<keyword evidence="1" id="KW-0472">Membrane</keyword>
<reference evidence="2" key="1">
    <citation type="submission" date="2023-03" db="EMBL/GenBank/DDBJ databases">
        <title>Actinoallomurus iriomotensis NBRC 103681.</title>
        <authorList>
            <person name="Ichikawa N."/>
            <person name="Sato H."/>
            <person name="Tonouchi N."/>
        </authorList>
    </citation>
    <scope>NUCLEOTIDE SEQUENCE</scope>
    <source>
        <strain evidence="2">NBRC 103681</strain>
    </source>
</reference>
<keyword evidence="1" id="KW-0812">Transmembrane</keyword>
<feature type="transmembrane region" description="Helical" evidence="1">
    <location>
        <begin position="41"/>
        <end position="61"/>
    </location>
</feature>
<dbReference type="GO" id="GO:0005576">
    <property type="term" value="C:extracellular region"/>
    <property type="evidence" value="ECO:0007669"/>
    <property type="project" value="TreeGrafter"/>
</dbReference>
<evidence type="ECO:0000256" key="1">
    <source>
        <dbReference type="SAM" id="Phobius"/>
    </source>
</evidence>
<protein>
    <submittedName>
        <fullName evidence="2">Type VII secretion protein EccB</fullName>
    </submittedName>
</protein>